<feature type="non-terminal residue" evidence="5">
    <location>
        <position position="1"/>
    </location>
</feature>
<dbReference type="InterPro" id="IPR029054">
    <property type="entry name" value="dUTPase-like"/>
</dbReference>
<dbReference type="CDD" id="cd05482">
    <property type="entry name" value="HIV_retropepsin_like"/>
    <property type="match status" value="1"/>
</dbReference>
<accession>A0A7K9CRP5</accession>
<dbReference type="SUPFAM" id="SSF50630">
    <property type="entry name" value="Acid proteases"/>
    <property type="match status" value="1"/>
</dbReference>
<comment type="caution">
    <text evidence="5">The sequence shown here is derived from an EMBL/GenBank/DDBJ whole genome shotgun (WGS) entry which is preliminary data.</text>
</comment>
<keyword evidence="1" id="KW-0645">Protease</keyword>
<dbReference type="OrthoDB" id="9900537at2759"/>
<protein>
    <submittedName>
        <fullName evidence="5">POK9 protein</fullName>
    </submittedName>
</protein>
<dbReference type="InterPro" id="IPR033704">
    <property type="entry name" value="dUTPase_trimeric"/>
</dbReference>
<feature type="domain" description="Peptidase A2" evidence="4">
    <location>
        <begin position="185"/>
        <end position="261"/>
    </location>
</feature>
<evidence type="ECO:0000256" key="1">
    <source>
        <dbReference type="ARBA" id="ARBA00022670"/>
    </source>
</evidence>
<name>A0A7K9CRP5_9PICI</name>
<dbReference type="InterPro" id="IPR001995">
    <property type="entry name" value="Peptidase_A2_cat"/>
</dbReference>
<dbReference type="AlphaFoldDB" id="A0A7K9CRP5"/>
<dbReference type="Pfam" id="PF00077">
    <property type="entry name" value="RVP"/>
    <property type="match status" value="1"/>
</dbReference>
<dbReference type="Pfam" id="PF00692">
    <property type="entry name" value="dUTPase"/>
    <property type="match status" value="1"/>
</dbReference>
<dbReference type="EMBL" id="VWZI01024961">
    <property type="protein sequence ID" value="NXG54025.1"/>
    <property type="molecule type" value="Genomic_DNA"/>
</dbReference>
<evidence type="ECO:0000256" key="2">
    <source>
        <dbReference type="ARBA" id="ARBA00022750"/>
    </source>
</evidence>
<dbReference type="InterPro" id="IPR021109">
    <property type="entry name" value="Peptidase_aspartic_dom_sf"/>
</dbReference>
<keyword evidence="6" id="KW-1185">Reference proteome</keyword>
<evidence type="ECO:0000259" key="4">
    <source>
        <dbReference type="PROSITE" id="PS50175"/>
    </source>
</evidence>
<dbReference type="SUPFAM" id="SSF51283">
    <property type="entry name" value="dUTPase-like"/>
    <property type="match status" value="1"/>
</dbReference>
<dbReference type="Gene3D" id="2.40.70.10">
    <property type="entry name" value="Acid Proteases"/>
    <property type="match status" value="1"/>
</dbReference>
<evidence type="ECO:0000313" key="6">
    <source>
        <dbReference type="Proteomes" id="UP000574528"/>
    </source>
</evidence>
<dbReference type="PANTHER" id="PTHR19422">
    <property type="entry name" value="GAG RETROVIRAL POLYPROTEIN"/>
    <property type="match status" value="1"/>
</dbReference>
<keyword evidence="3" id="KW-0378">Hydrolase</keyword>
<organism evidence="5 6">
    <name type="scientific">Psilopogon haemacephalus</name>
    <name type="common">coppersmith barbet</name>
    <dbReference type="NCBI Taxonomy" id="2585815"/>
    <lineage>
        <taxon>Eukaryota</taxon>
        <taxon>Metazoa</taxon>
        <taxon>Chordata</taxon>
        <taxon>Craniata</taxon>
        <taxon>Vertebrata</taxon>
        <taxon>Euteleostomi</taxon>
        <taxon>Archelosauria</taxon>
        <taxon>Archosauria</taxon>
        <taxon>Dinosauria</taxon>
        <taxon>Saurischia</taxon>
        <taxon>Theropoda</taxon>
        <taxon>Coelurosauria</taxon>
        <taxon>Aves</taxon>
        <taxon>Neognathae</taxon>
        <taxon>Neoaves</taxon>
        <taxon>Telluraves</taxon>
        <taxon>Coraciimorphae</taxon>
        <taxon>Piciformes</taxon>
        <taxon>Megalaimidae</taxon>
        <taxon>Psilopogon</taxon>
    </lineage>
</organism>
<reference evidence="5 6" key="1">
    <citation type="submission" date="2019-09" db="EMBL/GenBank/DDBJ databases">
        <title>Bird 10,000 Genomes (B10K) Project - Family phase.</title>
        <authorList>
            <person name="Zhang G."/>
        </authorList>
    </citation>
    <scope>NUCLEOTIDE SEQUENCE [LARGE SCALE GENOMIC DNA]</scope>
    <source>
        <strain evidence="5">B10K-DU-001-24</strain>
        <tissue evidence="5">Muscle</tissue>
    </source>
</reference>
<dbReference type="Gene3D" id="2.70.40.10">
    <property type="match status" value="1"/>
</dbReference>
<dbReference type="InterPro" id="IPR051592">
    <property type="entry name" value="HERV-K_Pro_peptidase_A2"/>
</dbReference>
<evidence type="ECO:0000313" key="5">
    <source>
        <dbReference type="EMBL" id="NXG54025.1"/>
    </source>
</evidence>
<dbReference type="Proteomes" id="UP000574528">
    <property type="component" value="Unassembled WGS sequence"/>
</dbReference>
<dbReference type="InterPro" id="IPR001969">
    <property type="entry name" value="Aspartic_peptidase_AS"/>
</dbReference>
<evidence type="ECO:0000256" key="3">
    <source>
        <dbReference type="ARBA" id="ARBA00022801"/>
    </source>
</evidence>
<dbReference type="GO" id="GO:0004190">
    <property type="term" value="F:aspartic-type endopeptidase activity"/>
    <property type="evidence" value="ECO:0007669"/>
    <property type="project" value="UniProtKB-KW"/>
</dbReference>
<feature type="non-terminal residue" evidence="5">
    <location>
        <position position="269"/>
    </location>
</feature>
<dbReference type="GO" id="GO:0006508">
    <property type="term" value="P:proteolysis"/>
    <property type="evidence" value="ECO:0007669"/>
    <property type="project" value="UniProtKB-KW"/>
</dbReference>
<dbReference type="CDD" id="cd07557">
    <property type="entry name" value="trimeric_dUTPase"/>
    <property type="match status" value="1"/>
</dbReference>
<dbReference type="PROSITE" id="PS50175">
    <property type="entry name" value="ASP_PROT_RETROV"/>
    <property type="match status" value="1"/>
</dbReference>
<dbReference type="InterPro" id="IPR034170">
    <property type="entry name" value="Retropepsin-like_cat_dom"/>
</dbReference>
<sequence>QYQCMPKTIGKQQWERVEKQWLRTDTSRRCNTTNLQPATRGSLGLDLAAAIDVTLMTSQPHKIPTNVKGPVIIGEKILGALLLGRSSASMLGLFVLPEVIDADYTREIMIMAYTPFPPIMINKGQKIAQLIPLEQLTKDMSPLLKEQREDKGFGSSGNLTLLTINLNDRPKQKVEVEYQGQKRSFVGLLDTGADSSIISPDCWPKHWPLQPSTITVTGVGGLTLASCTPPLKVKIDEKIITATFSVATLPPTVSCLIGRDILAQIGVIL</sequence>
<gene>
    <name evidence="5" type="primary">Ervk9_4</name>
    <name evidence="5" type="ORF">PSIHAE_R05562</name>
</gene>
<proteinExistence type="predicted"/>
<dbReference type="PROSITE" id="PS00141">
    <property type="entry name" value="ASP_PROTEASE"/>
    <property type="match status" value="1"/>
</dbReference>
<dbReference type="PANTHER" id="PTHR19422:SF123">
    <property type="entry name" value="RT1 CLASS I, LOCUS CE15"/>
    <property type="match status" value="1"/>
</dbReference>
<dbReference type="InterPro" id="IPR018061">
    <property type="entry name" value="Retropepsins"/>
</dbReference>
<dbReference type="InterPro" id="IPR036157">
    <property type="entry name" value="dUTPase-like_sf"/>
</dbReference>
<keyword evidence="2" id="KW-0064">Aspartyl protease</keyword>